<accession>A0A8T1YKW6</accession>
<dbReference type="PANTHER" id="PTHR34049">
    <property type="entry name" value="F-BOX PROTEIN SKIP27"/>
    <property type="match status" value="1"/>
</dbReference>
<dbReference type="PROSITE" id="PS50181">
    <property type="entry name" value="FBOX"/>
    <property type="match status" value="1"/>
</dbReference>
<feature type="domain" description="F-box" evidence="1">
    <location>
        <begin position="129"/>
        <end position="177"/>
    </location>
</feature>
<evidence type="ECO:0000313" key="3">
    <source>
        <dbReference type="Proteomes" id="UP000694251"/>
    </source>
</evidence>
<dbReference type="EMBL" id="JAEFBJ010000012">
    <property type="protein sequence ID" value="KAG7546690.1"/>
    <property type="molecule type" value="Genomic_DNA"/>
</dbReference>
<dbReference type="Proteomes" id="UP000694251">
    <property type="component" value="Chromosome 12"/>
</dbReference>
<name>A0A8T1YKW6_ARASU</name>
<dbReference type="AlphaFoldDB" id="A0A8T1YKW6"/>
<evidence type="ECO:0000313" key="2">
    <source>
        <dbReference type="EMBL" id="KAG7546690.1"/>
    </source>
</evidence>
<reference evidence="2 3" key="1">
    <citation type="submission" date="2020-12" db="EMBL/GenBank/DDBJ databases">
        <title>Concerted genomic and epigenomic changes stabilize Arabidopsis allopolyploids.</title>
        <authorList>
            <person name="Chen Z."/>
        </authorList>
    </citation>
    <scope>NUCLEOTIDE SEQUENCE [LARGE SCALE GENOMIC DNA]</scope>
    <source>
        <strain evidence="2">As9502</strain>
        <tissue evidence="2">Leaf</tissue>
    </source>
</reference>
<proteinExistence type="predicted"/>
<comment type="caution">
    <text evidence="2">The sequence shown here is derived from an EMBL/GenBank/DDBJ whole genome shotgun (WGS) entry which is preliminary data.</text>
</comment>
<dbReference type="Pfam" id="PF00646">
    <property type="entry name" value="F-box"/>
    <property type="match status" value="1"/>
</dbReference>
<dbReference type="InterPro" id="IPR001810">
    <property type="entry name" value="F-box_dom"/>
</dbReference>
<keyword evidence="3" id="KW-1185">Reference proteome</keyword>
<dbReference type="InterPro" id="IPR045286">
    <property type="entry name" value="FBS1-like"/>
</dbReference>
<dbReference type="OrthoDB" id="786450at2759"/>
<dbReference type="PANTHER" id="PTHR34049:SF1">
    <property type="entry name" value="F-BOX PROTEIN SKIP27"/>
    <property type="match status" value="1"/>
</dbReference>
<protein>
    <submittedName>
        <fullName evidence="2">F-box-like domain superfamily</fullName>
    </submittedName>
</protein>
<gene>
    <name evidence="2" type="ORF">ISN44_As12g020200</name>
</gene>
<sequence>MIHYLHFIGELWFSSAVKLVEWFSENLFLKNLLSEGSRRRTTMALTKRGFVMNSNGRFHGEEEELELGLGSVRFTRGLGRKRILISSSVRESLSRSAVEIPVVPESPPVKSSLKRQRSRRTIVSVSSEKSRLESLPQDLLIRVICGVDHEDLKSLKLVSKSIREASLVAKRLHFAYITPKKTRAFRNSIELEEILDSSHQEDAIEPPNAPSHYRWTKAKRKEQLSSVSVALFT</sequence>
<evidence type="ECO:0000259" key="1">
    <source>
        <dbReference type="PROSITE" id="PS50181"/>
    </source>
</evidence>
<organism evidence="2 3">
    <name type="scientific">Arabidopsis suecica</name>
    <name type="common">Swedish thale-cress</name>
    <name type="synonym">Cardaminopsis suecica</name>
    <dbReference type="NCBI Taxonomy" id="45249"/>
    <lineage>
        <taxon>Eukaryota</taxon>
        <taxon>Viridiplantae</taxon>
        <taxon>Streptophyta</taxon>
        <taxon>Embryophyta</taxon>
        <taxon>Tracheophyta</taxon>
        <taxon>Spermatophyta</taxon>
        <taxon>Magnoliopsida</taxon>
        <taxon>eudicotyledons</taxon>
        <taxon>Gunneridae</taxon>
        <taxon>Pentapetalae</taxon>
        <taxon>rosids</taxon>
        <taxon>malvids</taxon>
        <taxon>Brassicales</taxon>
        <taxon>Brassicaceae</taxon>
        <taxon>Camelineae</taxon>
        <taxon>Arabidopsis</taxon>
    </lineage>
</organism>